<reference evidence="1" key="1">
    <citation type="submission" date="2020-04" db="EMBL/GenBank/DDBJ databases">
        <authorList>
            <person name="Alioto T."/>
            <person name="Alioto T."/>
            <person name="Gomez Garrido J."/>
        </authorList>
    </citation>
    <scope>NUCLEOTIDE SEQUENCE</scope>
    <source>
        <strain evidence="1">A484AB</strain>
    </source>
</reference>
<dbReference type="Proteomes" id="UP001152795">
    <property type="component" value="Unassembled WGS sequence"/>
</dbReference>
<organism evidence="1 2">
    <name type="scientific">Paramuricea clavata</name>
    <name type="common">Red gorgonian</name>
    <name type="synonym">Violescent sea-whip</name>
    <dbReference type="NCBI Taxonomy" id="317549"/>
    <lineage>
        <taxon>Eukaryota</taxon>
        <taxon>Metazoa</taxon>
        <taxon>Cnidaria</taxon>
        <taxon>Anthozoa</taxon>
        <taxon>Octocorallia</taxon>
        <taxon>Malacalcyonacea</taxon>
        <taxon>Plexauridae</taxon>
        <taxon>Paramuricea</taxon>
    </lineage>
</organism>
<evidence type="ECO:0000313" key="2">
    <source>
        <dbReference type="Proteomes" id="UP001152795"/>
    </source>
</evidence>
<dbReference type="AlphaFoldDB" id="A0A7D9L2I1"/>
<comment type="caution">
    <text evidence="1">The sequence shown here is derived from an EMBL/GenBank/DDBJ whole genome shotgun (WGS) entry which is preliminary data.</text>
</comment>
<sequence>MSARVQSNFMVRHNKIPFHVLTNDDEFESRSKDTRDAPRPKNVVDRLVGNLRKQRRYTPDNEFKHQRLTASASVEGEENFTGATQKMPQIPERSSSIENIGGLVVQNEYLDFKPPSEVYMGRRRSKSDSDLLVSCEIFARRRAAICEEMERSILMENGVTLRKCRKNLVLNQILENLSLL</sequence>
<keyword evidence="2" id="KW-1185">Reference proteome</keyword>
<gene>
    <name evidence="1" type="ORF">PACLA_8A082360</name>
</gene>
<dbReference type="EMBL" id="CACRXK020012848">
    <property type="protein sequence ID" value="CAB4024114.1"/>
    <property type="molecule type" value="Genomic_DNA"/>
</dbReference>
<protein>
    <submittedName>
        <fullName evidence="1">Uncharacterized protein</fullName>
    </submittedName>
</protein>
<accession>A0A7D9L2I1</accession>
<name>A0A7D9L2I1_PARCT</name>
<evidence type="ECO:0000313" key="1">
    <source>
        <dbReference type="EMBL" id="CAB4024114.1"/>
    </source>
</evidence>
<proteinExistence type="predicted"/>